<dbReference type="GO" id="GO:0051287">
    <property type="term" value="F:NAD binding"/>
    <property type="evidence" value="ECO:0007669"/>
    <property type="project" value="InterPro"/>
</dbReference>
<dbReference type="GO" id="GO:0016618">
    <property type="term" value="F:hydroxypyruvate reductase [NAD(P)H] activity"/>
    <property type="evidence" value="ECO:0007669"/>
    <property type="project" value="TreeGrafter"/>
</dbReference>
<evidence type="ECO:0000259" key="3">
    <source>
        <dbReference type="Pfam" id="PF00389"/>
    </source>
</evidence>
<dbReference type="Proteomes" id="UP000648075">
    <property type="component" value="Unassembled WGS sequence"/>
</dbReference>
<dbReference type="RefSeq" id="WP_229813755.1">
    <property type="nucleotide sequence ID" value="NZ_BMZA01000002.1"/>
</dbReference>
<dbReference type="EMBL" id="BMZA01000002">
    <property type="protein sequence ID" value="GGY96560.1"/>
    <property type="molecule type" value="Genomic_DNA"/>
</dbReference>
<protein>
    <submittedName>
        <fullName evidence="5">Phosphoglycerate dehydrogenase</fullName>
    </submittedName>
</protein>
<sequence>MPEAKVIVTCPPMLGLIDEFRPLFAERGVTLCCAPVIQTMSERELMAVLPGFDGWIIGDDPATRPVLAAGAAGRLRAIVKWGVGIDNVDFAAAAEFGLDAVNTPGVFGREVADLAMHYVTGLARETYHIDREIRLNGGWPKPPGLSLADKVVGLIGFGDIGRNVARRLLAADMAVRVYDPAYRDTGDLPILANPAWPNGIEQCDFLVFTAPLNPSTRHMFRRPVLPRVKPGVRIVNVGRGPVIEEAALVAGLQSGAIHSVALDVFETEPLGPGNALRQYPLNIFGSHNASNTRDAVRRVSHLAIERLFGFLGIA</sequence>
<dbReference type="SUPFAM" id="SSF52283">
    <property type="entry name" value="Formate/glycerate dehydrogenase catalytic domain-like"/>
    <property type="match status" value="1"/>
</dbReference>
<evidence type="ECO:0000313" key="5">
    <source>
        <dbReference type="EMBL" id="GGY96560.1"/>
    </source>
</evidence>
<keyword evidence="6" id="KW-1185">Reference proteome</keyword>
<dbReference type="InterPro" id="IPR029753">
    <property type="entry name" value="D-isomer_DH_CS"/>
</dbReference>
<dbReference type="InterPro" id="IPR050223">
    <property type="entry name" value="D-isomer_2-hydroxyacid_DH"/>
</dbReference>
<reference evidence="5" key="1">
    <citation type="journal article" date="2014" name="Int. J. Syst. Evol. Microbiol.">
        <title>Complete genome sequence of Corynebacterium casei LMG S-19264T (=DSM 44701T), isolated from a smear-ripened cheese.</title>
        <authorList>
            <consortium name="US DOE Joint Genome Institute (JGI-PGF)"/>
            <person name="Walter F."/>
            <person name="Albersmeier A."/>
            <person name="Kalinowski J."/>
            <person name="Ruckert C."/>
        </authorList>
    </citation>
    <scope>NUCLEOTIDE SEQUENCE</scope>
    <source>
        <strain evidence="5">KCTC 32255</strain>
    </source>
</reference>
<gene>
    <name evidence="5" type="ORF">GCM10011614_09250</name>
</gene>
<feature type="domain" description="D-isomer specific 2-hydroxyacid dehydrogenase catalytic" evidence="3">
    <location>
        <begin position="35"/>
        <end position="309"/>
    </location>
</feature>
<reference evidence="5" key="2">
    <citation type="submission" date="2020-09" db="EMBL/GenBank/DDBJ databases">
        <authorList>
            <person name="Sun Q."/>
            <person name="Kim S."/>
        </authorList>
    </citation>
    <scope>NUCLEOTIDE SEQUENCE</scope>
    <source>
        <strain evidence="5">KCTC 32255</strain>
    </source>
</reference>
<feature type="domain" description="D-isomer specific 2-hydroxyacid dehydrogenase NAD-binding" evidence="4">
    <location>
        <begin position="118"/>
        <end position="289"/>
    </location>
</feature>
<evidence type="ECO:0000313" key="6">
    <source>
        <dbReference type="Proteomes" id="UP000648075"/>
    </source>
</evidence>
<dbReference type="InterPro" id="IPR006139">
    <property type="entry name" value="D-isomer_2_OHA_DH_cat_dom"/>
</dbReference>
<dbReference type="InterPro" id="IPR036291">
    <property type="entry name" value="NAD(P)-bd_dom_sf"/>
</dbReference>
<dbReference type="GO" id="GO:0005829">
    <property type="term" value="C:cytosol"/>
    <property type="evidence" value="ECO:0007669"/>
    <property type="project" value="TreeGrafter"/>
</dbReference>
<dbReference type="AlphaFoldDB" id="A0A918PBC8"/>
<comment type="caution">
    <text evidence="5">The sequence shown here is derived from an EMBL/GenBank/DDBJ whole genome shotgun (WGS) entry which is preliminary data.</text>
</comment>
<dbReference type="PANTHER" id="PTHR10996">
    <property type="entry name" value="2-HYDROXYACID DEHYDROGENASE-RELATED"/>
    <property type="match status" value="1"/>
</dbReference>
<organism evidence="5 6">
    <name type="scientific">Novosphingobium colocasiae</name>
    <dbReference type="NCBI Taxonomy" id="1256513"/>
    <lineage>
        <taxon>Bacteria</taxon>
        <taxon>Pseudomonadati</taxon>
        <taxon>Pseudomonadota</taxon>
        <taxon>Alphaproteobacteria</taxon>
        <taxon>Sphingomonadales</taxon>
        <taxon>Sphingomonadaceae</taxon>
        <taxon>Novosphingobium</taxon>
    </lineage>
</organism>
<keyword evidence="1 2" id="KW-0560">Oxidoreductase</keyword>
<dbReference type="SUPFAM" id="SSF51735">
    <property type="entry name" value="NAD(P)-binding Rossmann-fold domains"/>
    <property type="match status" value="1"/>
</dbReference>
<dbReference type="Pfam" id="PF00389">
    <property type="entry name" value="2-Hacid_dh"/>
    <property type="match status" value="1"/>
</dbReference>
<evidence type="ECO:0000256" key="2">
    <source>
        <dbReference type="RuleBase" id="RU003719"/>
    </source>
</evidence>
<dbReference type="PROSITE" id="PS00671">
    <property type="entry name" value="D_2_HYDROXYACID_DH_3"/>
    <property type="match status" value="1"/>
</dbReference>
<dbReference type="Gene3D" id="3.40.50.720">
    <property type="entry name" value="NAD(P)-binding Rossmann-like Domain"/>
    <property type="match status" value="2"/>
</dbReference>
<dbReference type="Pfam" id="PF02826">
    <property type="entry name" value="2-Hacid_dh_C"/>
    <property type="match status" value="1"/>
</dbReference>
<dbReference type="PANTHER" id="PTHR10996:SF283">
    <property type="entry name" value="GLYOXYLATE_HYDROXYPYRUVATE REDUCTASE B"/>
    <property type="match status" value="1"/>
</dbReference>
<name>A0A918PBC8_9SPHN</name>
<comment type="similarity">
    <text evidence="2">Belongs to the D-isomer specific 2-hydroxyacid dehydrogenase family.</text>
</comment>
<dbReference type="InterPro" id="IPR006140">
    <property type="entry name" value="D-isomer_DH_NAD-bd"/>
</dbReference>
<evidence type="ECO:0000256" key="1">
    <source>
        <dbReference type="ARBA" id="ARBA00023002"/>
    </source>
</evidence>
<proteinExistence type="inferred from homology"/>
<accession>A0A918PBC8</accession>
<dbReference type="GO" id="GO:0030267">
    <property type="term" value="F:glyoxylate reductase (NADPH) activity"/>
    <property type="evidence" value="ECO:0007669"/>
    <property type="project" value="TreeGrafter"/>
</dbReference>
<evidence type="ECO:0000259" key="4">
    <source>
        <dbReference type="Pfam" id="PF02826"/>
    </source>
</evidence>